<feature type="domain" description="Fibronectin type-III" evidence="2">
    <location>
        <begin position="65"/>
        <end position="159"/>
    </location>
</feature>
<proteinExistence type="predicted"/>
<feature type="non-terminal residue" evidence="3">
    <location>
        <position position="1"/>
    </location>
</feature>
<accession>A0ABV0NJE0</accession>
<keyword evidence="1" id="KW-0812">Transmembrane</keyword>
<dbReference type="InterPro" id="IPR013783">
    <property type="entry name" value="Ig-like_fold"/>
</dbReference>
<evidence type="ECO:0000259" key="2">
    <source>
        <dbReference type="PROSITE" id="PS50853"/>
    </source>
</evidence>
<protein>
    <recommendedName>
        <fullName evidence="2">Fibronectin type-III domain-containing protein</fullName>
    </recommendedName>
</protein>
<keyword evidence="1" id="KW-1133">Transmembrane helix</keyword>
<dbReference type="PROSITE" id="PS50853">
    <property type="entry name" value="FN3"/>
    <property type="match status" value="2"/>
</dbReference>
<dbReference type="InterPro" id="IPR036116">
    <property type="entry name" value="FN3_sf"/>
</dbReference>
<name>A0ABV0NJE0_9TELE</name>
<dbReference type="SMART" id="SM00060">
    <property type="entry name" value="FN3"/>
    <property type="match status" value="1"/>
</dbReference>
<evidence type="ECO:0000256" key="1">
    <source>
        <dbReference type="SAM" id="Phobius"/>
    </source>
</evidence>
<dbReference type="Gene3D" id="2.60.40.10">
    <property type="entry name" value="Immunoglobulins"/>
    <property type="match status" value="2"/>
</dbReference>
<evidence type="ECO:0000313" key="4">
    <source>
        <dbReference type="Proteomes" id="UP001476798"/>
    </source>
</evidence>
<dbReference type="InterPro" id="IPR003961">
    <property type="entry name" value="FN3_dom"/>
</dbReference>
<reference evidence="3 4" key="1">
    <citation type="submission" date="2021-06" db="EMBL/GenBank/DDBJ databases">
        <authorList>
            <person name="Palmer J.M."/>
        </authorList>
    </citation>
    <scope>NUCLEOTIDE SEQUENCE [LARGE SCALE GENOMIC DNA]</scope>
    <source>
        <strain evidence="3 4">GA_2019</strain>
        <tissue evidence="3">Muscle</tissue>
    </source>
</reference>
<keyword evidence="1" id="KW-0472">Membrane</keyword>
<dbReference type="CDD" id="cd00063">
    <property type="entry name" value="FN3"/>
    <property type="match status" value="2"/>
</dbReference>
<evidence type="ECO:0000313" key="3">
    <source>
        <dbReference type="EMBL" id="MEQ2171515.1"/>
    </source>
</evidence>
<keyword evidence="4" id="KW-1185">Reference proteome</keyword>
<dbReference type="EMBL" id="JAHRIO010040683">
    <property type="protein sequence ID" value="MEQ2171515.1"/>
    <property type="molecule type" value="Genomic_DNA"/>
</dbReference>
<comment type="caution">
    <text evidence="3">The sequence shown here is derived from an EMBL/GenBank/DDBJ whole genome shotgun (WGS) entry which is preliminary data.</text>
</comment>
<sequence length="190" mass="21031">VKYWRQNEDSEGGAPRVVVSGKINHTRLESLKPSSVYIIEIRGYNSAGYGPPSKHIKIHTKKPPPDRPPKITVTKLKGQFVNVTWEHVEPLSNESIIEGYRVLYKQKGMSTGTLYTTNKRYIELPLHTDGEYVVEVRAHTEGGDGAVAQISVPGNSPTRGRSQNYSGAIMSPLSLDVLPMLLLALLLLNL</sequence>
<dbReference type="Pfam" id="PF00041">
    <property type="entry name" value="fn3"/>
    <property type="match status" value="1"/>
</dbReference>
<dbReference type="SUPFAM" id="SSF49265">
    <property type="entry name" value="Fibronectin type III"/>
    <property type="match status" value="1"/>
</dbReference>
<organism evidence="3 4">
    <name type="scientific">Goodea atripinnis</name>
    <dbReference type="NCBI Taxonomy" id="208336"/>
    <lineage>
        <taxon>Eukaryota</taxon>
        <taxon>Metazoa</taxon>
        <taxon>Chordata</taxon>
        <taxon>Craniata</taxon>
        <taxon>Vertebrata</taxon>
        <taxon>Euteleostomi</taxon>
        <taxon>Actinopterygii</taxon>
        <taxon>Neopterygii</taxon>
        <taxon>Teleostei</taxon>
        <taxon>Neoteleostei</taxon>
        <taxon>Acanthomorphata</taxon>
        <taxon>Ovalentaria</taxon>
        <taxon>Atherinomorphae</taxon>
        <taxon>Cyprinodontiformes</taxon>
        <taxon>Goodeidae</taxon>
        <taxon>Goodea</taxon>
    </lineage>
</organism>
<gene>
    <name evidence="3" type="ORF">GOODEAATRI_011462</name>
</gene>
<dbReference type="Proteomes" id="UP001476798">
    <property type="component" value="Unassembled WGS sequence"/>
</dbReference>
<feature type="transmembrane region" description="Helical" evidence="1">
    <location>
        <begin position="165"/>
        <end position="188"/>
    </location>
</feature>
<feature type="domain" description="Fibronectin type-III" evidence="2">
    <location>
        <begin position="1"/>
        <end position="63"/>
    </location>
</feature>